<dbReference type="Pfam" id="PF00196">
    <property type="entry name" value="GerE"/>
    <property type="match status" value="1"/>
</dbReference>
<feature type="compositionally biased region" description="Gly residues" evidence="6">
    <location>
        <begin position="177"/>
        <end position="186"/>
    </location>
</feature>
<reference evidence="9 10" key="1">
    <citation type="submission" date="2018-03" db="EMBL/GenBank/DDBJ databases">
        <title>Genomic Encyclopedia of Archaeal and Bacterial Type Strains, Phase II (KMG-II): from individual species to whole genera.</title>
        <authorList>
            <person name="Goeker M."/>
        </authorList>
    </citation>
    <scope>NUCLEOTIDE SEQUENCE [LARGE SCALE GENOMIC DNA]</scope>
    <source>
        <strain evidence="9 10">DSM 43146</strain>
    </source>
</reference>
<feature type="domain" description="Response regulatory" evidence="8">
    <location>
        <begin position="6"/>
        <end position="122"/>
    </location>
</feature>
<dbReference type="PROSITE" id="PS00622">
    <property type="entry name" value="HTH_LUXR_1"/>
    <property type="match status" value="1"/>
</dbReference>
<feature type="domain" description="HTH luxR-type" evidence="7">
    <location>
        <begin position="219"/>
        <end position="284"/>
    </location>
</feature>
<dbReference type="PRINTS" id="PR00038">
    <property type="entry name" value="HTHLUXR"/>
</dbReference>
<dbReference type="InterPro" id="IPR058245">
    <property type="entry name" value="NreC/VraR/RcsB-like_REC"/>
</dbReference>
<evidence type="ECO:0000256" key="5">
    <source>
        <dbReference type="PROSITE-ProRule" id="PRU00169"/>
    </source>
</evidence>
<feature type="region of interest" description="Disordered" evidence="6">
    <location>
        <begin position="143"/>
        <end position="195"/>
    </location>
</feature>
<feature type="compositionally biased region" description="Basic and acidic residues" evidence="6">
    <location>
        <begin position="159"/>
        <end position="176"/>
    </location>
</feature>
<keyword evidence="4" id="KW-0804">Transcription</keyword>
<accession>A0A2T0JTM9</accession>
<dbReference type="SUPFAM" id="SSF52172">
    <property type="entry name" value="CheY-like"/>
    <property type="match status" value="1"/>
</dbReference>
<evidence type="ECO:0000256" key="4">
    <source>
        <dbReference type="ARBA" id="ARBA00023163"/>
    </source>
</evidence>
<dbReference type="InterPro" id="IPR039420">
    <property type="entry name" value="WalR-like"/>
</dbReference>
<dbReference type="AlphaFoldDB" id="A0A2T0JTM9"/>
<sequence>MADTVRVLIADDDPLVRVGLSLVLGAAPEIEIVGEAGDGSEAVAMVRDLRPDVVLMDVRMPRMDGLAATAELRRDGPEPAIIVLTTFDTDENLLGALRLGANGFLLKDIAPTEILNAVRRAAAGESILAPAVVPRLIEYAVGRSGGDPAGGDPAGGDRGGGDRGGGDRGGGDRGGDGRGGGGGSAGGAAAAGRDRAAGGGAAAGERAADAATAARRERAASILRRLSAREREVAEAVATGRSNAEISVDLHMSVPTVKAYVSRVLDKVGCANRVQIAILIHEAR</sequence>
<evidence type="ECO:0000256" key="2">
    <source>
        <dbReference type="ARBA" id="ARBA00023015"/>
    </source>
</evidence>
<comment type="caution">
    <text evidence="9">The sequence shown here is derived from an EMBL/GenBank/DDBJ whole genome shotgun (WGS) entry which is preliminary data.</text>
</comment>
<protein>
    <submittedName>
        <fullName evidence="9">Regulatory LuxR family protein</fullName>
    </submittedName>
</protein>
<dbReference type="GO" id="GO:0006355">
    <property type="term" value="P:regulation of DNA-templated transcription"/>
    <property type="evidence" value="ECO:0007669"/>
    <property type="project" value="InterPro"/>
</dbReference>
<evidence type="ECO:0000259" key="7">
    <source>
        <dbReference type="PROSITE" id="PS50043"/>
    </source>
</evidence>
<dbReference type="PROSITE" id="PS50110">
    <property type="entry name" value="RESPONSE_REGULATORY"/>
    <property type="match status" value="1"/>
</dbReference>
<keyword evidence="10" id="KW-1185">Reference proteome</keyword>
<keyword evidence="3" id="KW-0238">DNA-binding</keyword>
<dbReference type="InterPro" id="IPR001789">
    <property type="entry name" value="Sig_transdc_resp-reg_receiver"/>
</dbReference>
<evidence type="ECO:0000256" key="1">
    <source>
        <dbReference type="ARBA" id="ARBA00022553"/>
    </source>
</evidence>
<dbReference type="InterPro" id="IPR000792">
    <property type="entry name" value="Tscrpt_reg_LuxR_C"/>
</dbReference>
<dbReference type="Proteomes" id="UP000239415">
    <property type="component" value="Unassembled WGS sequence"/>
</dbReference>
<evidence type="ECO:0000313" key="10">
    <source>
        <dbReference type="Proteomes" id="UP000239415"/>
    </source>
</evidence>
<dbReference type="PANTHER" id="PTHR43214:SF24">
    <property type="entry name" value="TRANSCRIPTIONAL REGULATORY PROTEIN NARL-RELATED"/>
    <property type="match status" value="1"/>
</dbReference>
<dbReference type="PROSITE" id="PS50043">
    <property type="entry name" value="HTH_LUXR_2"/>
    <property type="match status" value="1"/>
</dbReference>
<dbReference type="SUPFAM" id="SSF46894">
    <property type="entry name" value="C-terminal effector domain of the bipartite response regulators"/>
    <property type="match status" value="1"/>
</dbReference>
<evidence type="ECO:0000256" key="3">
    <source>
        <dbReference type="ARBA" id="ARBA00023125"/>
    </source>
</evidence>
<dbReference type="PANTHER" id="PTHR43214">
    <property type="entry name" value="TWO-COMPONENT RESPONSE REGULATOR"/>
    <property type="match status" value="1"/>
</dbReference>
<dbReference type="InterPro" id="IPR011006">
    <property type="entry name" value="CheY-like_superfamily"/>
</dbReference>
<dbReference type="InterPro" id="IPR036388">
    <property type="entry name" value="WH-like_DNA-bd_sf"/>
</dbReference>
<name>A0A2T0JTM9_9ACTN</name>
<keyword evidence="2" id="KW-0805">Transcription regulation</keyword>
<dbReference type="RefSeq" id="WP_239166879.1">
    <property type="nucleotide sequence ID" value="NZ_BOMO01000164.1"/>
</dbReference>
<evidence type="ECO:0000313" key="9">
    <source>
        <dbReference type="EMBL" id="PRX11005.1"/>
    </source>
</evidence>
<dbReference type="CDD" id="cd06170">
    <property type="entry name" value="LuxR_C_like"/>
    <property type="match status" value="1"/>
</dbReference>
<proteinExistence type="predicted"/>
<gene>
    <name evidence="9" type="ORF">CLV67_13263</name>
</gene>
<evidence type="ECO:0000259" key="8">
    <source>
        <dbReference type="PROSITE" id="PS50110"/>
    </source>
</evidence>
<dbReference type="Pfam" id="PF00072">
    <property type="entry name" value="Response_reg"/>
    <property type="match status" value="1"/>
</dbReference>
<dbReference type="SMART" id="SM00421">
    <property type="entry name" value="HTH_LUXR"/>
    <property type="match status" value="1"/>
</dbReference>
<evidence type="ECO:0000256" key="6">
    <source>
        <dbReference type="SAM" id="MobiDB-lite"/>
    </source>
</evidence>
<dbReference type="SMART" id="SM00448">
    <property type="entry name" value="REC"/>
    <property type="match status" value="1"/>
</dbReference>
<dbReference type="EMBL" id="PVMZ01000032">
    <property type="protein sequence ID" value="PRX11005.1"/>
    <property type="molecule type" value="Genomic_DNA"/>
</dbReference>
<dbReference type="InterPro" id="IPR016032">
    <property type="entry name" value="Sig_transdc_resp-reg_C-effctor"/>
</dbReference>
<dbReference type="GO" id="GO:0000160">
    <property type="term" value="P:phosphorelay signal transduction system"/>
    <property type="evidence" value="ECO:0007669"/>
    <property type="project" value="InterPro"/>
</dbReference>
<dbReference type="GO" id="GO:0003677">
    <property type="term" value="F:DNA binding"/>
    <property type="evidence" value="ECO:0007669"/>
    <property type="project" value="UniProtKB-KW"/>
</dbReference>
<dbReference type="Gene3D" id="3.40.50.2300">
    <property type="match status" value="1"/>
</dbReference>
<feature type="compositionally biased region" description="Gly residues" evidence="6">
    <location>
        <begin position="143"/>
        <end position="158"/>
    </location>
</feature>
<feature type="modified residue" description="4-aspartylphosphate" evidence="5">
    <location>
        <position position="57"/>
    </location>
</feature>
<dbReference type="Gene3D" id="1.10.10.10">
    <property type="entry name" value="Winged helix-like DNA-binding domain superfamily/Winged helix DNA-binding domain"/>
    <property type="match status" value="1"/>
</dbReference>
<keyword evidence="1 5" id="KW-0597">Phosphoprotein</keyword>
<dbReference type="CDD" id="cd17535">
    <property type="entry name" value="REC_NarL-like"/>
    <property type="match status" value="1"/>
</dbReference>
<organism evidence="9 10">
    <name type="scientific">Actinoplanes italicus</name>
    <dbReference type="NCBI Taxonomy" id="113567"/>
    <lineage>
        <taxon>Bacteria</taxon>
        <taxon>Bacillati</taxon>
        <taxon>Actinomycetota</taxon>
        <taxon>Actinomycetes</taxon>
        <taxon>Micromonosporales</taxon>
        <taxon>Micromonosporaceae</taxon>
        <taxon>Actinoplanes</taxon>
    </lineage>
</organism>